<dbReference type="GO" id="GO:0046872">
    <property type="term" value="F:metal ion binding"/>
    <property type="evidence" value="ECO:0007669"/>
    <property type="project" value="UniProtKB-KW"/>
</dbReference>
<name>A0A9D6V4K6_9BACT</name>
<evidence type="ECO:0000313" key="6">
    <source>
        <dbReference type="EMBL" id="MBI5251976.1"/>
    </source>
</evidence>
<dbReference type="EMBL" id="JACRDE010000547">
    <property type="protein sequence ID" value="MBI5251976.1"/>
    <property type="molecule type" value="Genomic_DNA"/>
</dbReference>
<comment type="similarity">
    <text evidence="1">Belongs to the HMG-CoA lyase family.</text>
</comment>
<organism evidence="6 7">
    <name type="scientific">Desulfomonile tiedjei</name>
    <dbReference type="NCBI Taxonomy" id="2358"/>
    <lineage>
        <taxon>Bacteria</taxon>
        <taxon>Pseudomonadati</taxon>
        <taxon>Thermodesulfobacteriota</taxon>
        <taxon>Desulfomonilia</taxon>
        <taxon>Desulfomonilales</taxon>
        <taxon>Desulfomonilaceae</taxon>
        <taxon>Desulfomonile</taxon>
    </lineage>
</organism>
<dbReference type="InterPro" id="IPR043594">
    <property type="entry name" value="HMGL"/>
</dbReference>
<feature type="compositionally biased region" description="Basic and acidic residues" evidence="4">
    <location>
        <begin position="339"/>
        <end position="357"/>
    </location>
</feature>
<evidence type="ECO:0000256" key="1">
    <source>
        <dbReference type="ARBA" id="ARBA00009405"/>
    </source>
</evidence>
<reference evidence="6" key="1">
    <citation type="submission" date="2020-07" db="EMBL/GenBank/DDBJ databases">
        <title>Huge and variable diversity of episymbiotic CPR bacteria and DPANN archaea in groundwater ecosystems.</title>
        <authorList>
            <person name="He C.Y."/>
            <person name="Keren R."/>
            <person name="Whittaker M."/>
            <person name="Farag I.F."/>
            <person name="Doudna J."/>
            <person name="Cate J.H.D."/>
            <person name="Banfield J.F."/>
        </authorList>
    </citation>
    <scope>NUCLEOTIDE SEQUENCE</scope>
    <source>
        <strain evidence="6">NC_groundwater_1664_Pr3_B-0.1um_52_9</strain>
    </source>
</reference>
<evidence type="ECO:0000259" key="5">
    <source>
        <dbReference type="PROSITE" id="PS50991"/>
    </source>
</evidence>
<dbReference type="AlphaFoldDB" id="A0A9D6V4K6"/>
<dbReference type="PANTHER" id="PTHR42738:SF7">
    <property type="entry name" value="HYDROXYMETHYLGLUTARYL-COA LYASE"/>
    <property type="match status" value="1"/>
</dbReference>
<dbReference type="PROSITE" id="PS50991">
    <property type="entry name" value="PYR_CT"/>
    <property type="match status" value="1"/>
</dbReference>
<dbReference type="GO" id="GO:0046951">
    <property type="term" value="P:ketone body biosynthetic process"/>
    <property type="evidence" value="ECO:0007669"/>
    <property type="project" value="TreeGrafter"/>
</dbReference>
<evidence type="ECO:0000313" key="7">
    <source>
        <dbReference type="Proteomes" id="UP000807825"/>
    </source>
</evidence>
<evidence type="ECO:0000256" key="2">
    <source>
        <dbReference type="ARBA" id="ARBA00022723"/>
    </source>
</evidence>
<dbReference type="PANTHER" id="PTHR42738">
    <property type="entry name" value="HYDROXYMETHYLGLUTARYL-COA LYASE"/>
    <property type="match status" value="1"/>
</dbReference>
<accession>A0A9D6V4K6</accession>
<comment type="caution">
    <text evidence="6">The sequence shown here is derived from an EMBL/GenBank/DDBJ whole genome shotgun (WGS) entry which is preliminary data.</text>
</comment>
<dbReference type="GO" id="GO:0006552">
    <property type="term" value="P:L-leucine catabolic process"/>
    <property type="evidence" value="ECO:0007669"/>
    <property type="project" value="TreeGrafter"/>
</dbReference>
<feature type="domain" description="Pyruvate carboxyltransferase" evidence="5">
    <location>
        <begin position="12"/>
        <end position="312"/>
    </location>
</feature>
<gene>
    <name evidence="6" type="ORF">HY912_20985</name>
</gene>
<proteinExistence type="inferred from homology"/>
<dbReference type="Proteomes" id="UP000807825">
    <property type="component" value="Unassembled WGS sequence"/>
</dbReference>
<dbReference type="GO" id="GO:0004419">
    <property type="term" value="F:hydroxymethylglutaryl-CoA lyase activity"/>
    <property type="evidence" value="ECO:0007669"/>
    <property type="project" value="TreeGrafter"/>
</dbReference>
<evidence type="ECO:0000256" key="4">
    <source>
        <dbReference type="SAM" id="MobiDB-lite"/>
    </source>
</evidence>
<dbReference type="Pfam" id="PF00682">
    <property type="entry name" value="HMGL-like"/>
    <property type="match status" value="1"/>
</dbReference>
<dbReference type="InterPro" id="IPR000891">
    <property type="entry name" value="PYR_CT"/>
</dbReference>
<evidence type="ECO:0000256" key="3">
    <source>
        <dbReference type="ARBA" id="ARBA00023239"/>
    </source>
</evidence>
<keyword evidence="3" id="KW-0456">Lyase</keyword>
<dbReference type="InterPro" id="IPR013785">
    <property type="entry name" value="Aldolase_TIM"/>
</dbReference>
<sequence length="376" mass="42437">MPVHELNYPKKVQVNDITIRDGFQHEEHWIPTDAKLFYLEELILCGIKDLEVTNFGNPALMPQFKDADELFKRLRDSKKLSRAGVNWGDITLTAITIREKSVDRAIEAKKEGWGPDRVLMMVSTDEQHHFANSGTTLPNYWTEAKRCIEKTKAEGIKMCGTVSTIWGSPISGPTELSEAVEFTKRWLDIGASDIEHADHDGSAPPDQVYRYFSMILEEIPDKQLHIAHFHVTRGWGTANVLAALQAGIEIFEGTLGGLGGQPANFMDRTPVSGTGAYYYRDPNVVGLQSIEDMIVMMDEMKIETGIDVDRLLDLGTMMEKTIGRRLRSESILNRRIPKAPREEYKRKGLDGVKKKLGEAPGQKFPSDWSDKALYRK</sequence>
<dbReference type="SUPFAM" id="SSF51569">
    <property type="entry name" value="Aldolase"/>
    <property type="match status" value="1"/>
</dbReference>
<keyword evidence="2" id="KW-0479">Metal-binding</keyword>
<dbReference type="Gene3D" id="3.20.20.70">
    <property type="entry name" value="Aldolase class I"/>
    <property type="match status" value="1"/>
</dbReference>
<protein>
    <submittedName>
        <fullName evidence="6">Pyruvate carboxyltransferase</fullName>
    </submittedName>
</protein>
<feature type="region of interest" description="Disordered" evidence="4">
    <location>
        <begin position="337"/>
        <end position="376"/>
    </location>
</feature>
<keyword evidence="6" id="KW-0670">Pyruvate</keyword>